<keyword evidence="1" id="KW-0472">Membrane</keyword>
<dbReference type="InterPro" id="IPR045584">
    <property type="entry name" value="Pilin-like"/>
</dbReference>
<dbReference type="Gene3D" id="3.30.700.10">
    <property type="entry name" value="Glycoprotein, Type 4 Pilin"/>
    <property type="match status" value="1"/>
</dbReference>
<evidence type="ECO:0000313" key="4">
    <source>
        <dbReference type="Proteomes" id="UP000318313"/>
    </source>
</evidence>
<sequence>MKLHLKSRRAFTLIELLVVIAIIAILIALLLPAVQQAREAARRSNCKNNLKQLGLALHNYHETFGSFPPGLTGTGNGTTNNGVRLSAFFGLLPHFDQANLFNQITGQTNQGTVPWGSTDYWNKDIPALLCPSDSAFQNRDRGKASYVFNKGDRTTELENREPERVRGLFGGTNVFRIRDITDGTSNTIAMSEIRMSPSYGGDNLEVYGQVRKSTASVHTNPSLCLATLASKERYISGSDGDRLRGDRWADGRPAFTGFQTILPPNSPSCTNSSNSEDPNNAIYSAASAHTGGAHCLFADGAVHFISENIDSGNSAATPPGRVTTPSPYGIWGALGTRNCSEVVNFK</sequence>
<dbReference type="InterPro" id="IPR011453">
    <property type="entry name" value="DUF1559"/>
</dbReference>
<dbReference type="InterPro" id="IPR012902">
    <property type="entry name" value="N_methyl_site"/>
</dbReference>
<accession>A0A518I7M1</accession>
<feature type="transmembrane region" description="Helical" evidence="1">
    <location>
        <begin position="12"/>
        <end position="34"/>
    </location>
</feature>
<dbReference type="Proteomes" id="UP000318313">
    <property type="component" value="Chromosome"/>
</dbReference>
<keyword evidence="4" id="KW-1185">Reference proteome</keyword>
<keyword evidence="1" id="KW-0812">Transmembrane</keyword>
<dbReference type="KEGG" id="gfm:Enr17x_10590"/>
<evidence type="ECO:0000259" key="2">
    <source>
        <dbReference type="Pfam" id="PF07596"/>
    </source>
</evidence>
<dbReference type="NCBIfam" id="TIGR04294">
    <property type="entry name" value="pre_pil_HX9DG"/>
    <property type="match status" value="1"/>
</dbReference>
<dbReference type="Pfam" id="PF07963">
    <property type="entry name" value="N_methyl"/>
    <property type="match status" value="1"/>
</dbReference>
<evidence type="ECO:0000313" key="3">
    <source>
        <dbReference type="EMBL" id="QDV49044.1"/>
    </source>
</evidence>
<dbReference type="PANTHER" id="PTHR30093">
    <property type="entry name" value="GENERAL SECRETION PATHWAY PROTEIN G"/>
    <property type="match status" value="1"/>
</dbReference>
<dbReference type="PANTHER" id="PTHR30093:SF2">
    <property type="entry name" value="TYPE II SECRETION SYSTEM PROTEIN H"/>
    <property type="match status" value="1"/>
</dbReference>
<dbReference type="NCBIfam" id="TIGR02532">
    <property type="entry name" value="IV_pilin_GFxxxE"/>
    <property type="match status" value="1"/>
</dbReference>
<reference evidence="3 4" key="1">
    <citation type="submission" date="2019-03" db="EMBL/GenBank/DDBJ databases">
        <title>Deep-cultivation of Planctomycetes and their phenomic and genomic characterization uncovers novel biology.</title>
        <authorList>
            <person name="Wiegand S."/>
            <person name="Jogler M."/>
            <person name="Boedeker C."/>
            <person name="Pinto D."/>
            <person name="Vollmers J."/>
            <person name="Rivas-Marin E."/>
            <person name="Kohn T."/>
            <person name="Peeters S.H."/>
            <person name="Heuer A."/>
            <person name="Rast P."/>
            <person name="Oberbeckmann S."/>
            <person name="Bunk B."/>
            <person name="Jeske O."/>
            <person name="Meyerdierks A."/>
            <person name="Storesund J.E."/>
            <person name="Kallscheuer N."/>
            <person name="Luecker S."/>
            <person name="Lage O.M."/>
            <person name="Pohl T."/>
            <person name="Merkel B.J."/>
            <person name="Hornburger P."/>
            <person name="Mueller R.-W."/>
            <person name="Bruemmer F."/>
            <person name="Labrenz M."/>
            <person name="Spormann A.M."/>
            <person name="Op den Camp H."/>
            <person name="Overmann J."/>
            <person name="Amann R."/>
            <person name="Jetten M.S.M."/>
            <person name="Mascher T."/>
            <person name="Medema M.H."/>
            <person name="Devos D.P."/>
            <person name="Kaster A.-K."/>
            <person name="Ovreas L."/>
            <person name="Rohde M."/>
            <person name="Galperin M.Y."/>
            <person name="Jogler C."/>
        </authorList>
    </citation>
    <scope>NUCLEOTIDE SEQUENCE [LARGE SCALE GENOMIC DNA]</scope>
    <source>
        <strain evidence="3 4">Enr17</strain>
    </source>
</reference>
<dbReference type="Pfam" id="PF07596">
    <property type="entry name" value="SBP_bac_10"/>
    <property type="match status" value="1"/>
</dbReference>
<keyword evidence="1" id="KW-1133">Transmembrane helix</keyword>
<dbReference type="EMBL" id="CP037452">
    <property type="protein sequence ID" value="QDV49044.1"/>
    <property type="molecule type" value="Genomic_DNA"/>
</dbReference>
<name>A0A518I7M1_9PLAN</name>
<organism evidence="3 4">
    <name type="scientific">Gimesia fumaroli</name>
    <dbReference type="NCBI Taxonomy" id="2527976"/>
    <lineage>
        <taxon>Bacteria</taxon>
        <taxon>Pseudomonadati</taxon>
        <taxon>Planctomycetota</taxon>
        <taxon>Planctomycetia</taxon>
        <taxon>Planctomycetales</taxon>
        <taxon>Planctomycetaceae</taxon>
        <taxon>Gimesia</taxon>
    </lineage>
</organism>
<evidence type="ECO:0000256" key="1">
    <source>
        <dbReference type="SAM" id="Phobius"/>
    </source>
</evidence>
<dbReference type="SUPFAM" id="SSF54523">
    <property type="entry name" value="Pili subunits"/>
    <property type="match status" value="1"/>
</dbReference>
<protein>
    <submittedName>
        <fullName evidence="3">Putative major pilin subunit</fullName>
    </submittedName>
</protein>
<proteinExistence type="predicted"/>
<gene>
    <name evidence="3" type="ORF">Enr17x_10590</name>
</gene>
<dbReference type="AlphaFoldDB" id="A0A518I7M1"/>
<feature type="domain" description="DUF1559" evidence="2">
    <location>
        <begin position="35"/>
        <end position="311"/>
    </location>
</feature>
<dbReference type="RefSeq" id="WP_232100953.1">
    <property type="nucleotide sequence ID" value="NZ_CP037452.1"/>
</dbReference>
<dbReference type="InterPro" id="IPR027558">
    <property type="entry name" value="Pre_pil_HX9DG_C"/>
</dbReference>